<protein>
    <submittedName>
        <fullName evidence="1">Uncharacterized protein</fullName>
    </submittedName>
</protein>
<sequence>MRKVSQVNRGHPFLSSHHPTEFGLHFYLSI</sequence>
<name>A0A2P2N1B7_RHIMU</name>
<accession>A0A2P2N1B7</accession>
<proteinExistence type="predicted"/>
<evidence type="ECO:0000313" key="1">
    <source>
        <dbReference type="EMBL" id="MBX36282.1"/>
    </source>
</evidence>
<dbReference type="EMBL" id="GGEC01055798">
    <property type="protein sequence ID" value="MBX36282.1"/>
    <property type="molecule type" value="Transcribed_RNA"/>
</dbReference>
<dbReference type="AlphaFoldDB" id="A0A2P2N1B7"/>
<organism evidence="1">
    <name type="scientific">Rhizophora mucronata</name>
    <name type="common">Asiatic mangrove</name>
    <dbReference type="NCBI Taxonomy" id="61149"/>
    <lineage>
        <taxon>Eukaryota</taxon>
        <taxon>Viridiplantae</taxon>
        <taxon>Streptophyta</taxon>
        <taxon>Embryophyta</taxon>
        <taxon>Tracheophyta</taxon>
        <taxon>Spermatophyta</taxon>
        <taxon>Magnoliopsida</taxon>
        <taxon>eudicotyledons</taxon>
        <taxon>Gunneridae</taxon>
        <taxon>Pentapetalae</taxon>
        <taxon>rosids</taxon>
        <taxon>fabids</taxon>
        <taxon>Malpighiales</taxon>
        <taxon>Rhizophoraceae</taxon>
        <taxon>Rhizophora</taxon>
    </lineage>
</organism>
<reference evidence="1" key="1">
    <citation type="submission" date="2018-02" db="EMBL/GenBank/DDBJ databases">
        <title>Rhizophora mucronata_Transcriptome.</title>
        <authorList>
            <person name="Meera S.P."/>
            <person name="Sreeshan A."/>
            <person name="Augustine A."/>
        </authorList>
    </citation>
    <scope>NUCLEOTIDE SEQUENCE</scope>
    <source>
        <tissue evidence="1">Leaf</tissue>
    </source>
</reference>